<organism evidence="1 2">
    <name type="scientific">Didymosphaeria variabile</name>
    <dbReference type="NCBI Taxonomy" id="1932322"/>
    <lineage>
        <taxon>Eukaryota</taxon>
        <taxon>Fungi</taxon>
        <taxon>Dikarya</taxon>
        <taxon>Ascomycota</taxon>
        <taxon>Pezizomycotina</taxon>
        <taxon>Dothideomycetes</taxon>
        <taxon>Pleosporomycetidae</taxon>
        <taxon>Pleosporales</taxon>
        <taxon>Massarineae</taxon>
        <taxon>Didymosphaeriaceae</taxon>
        <taxon>Didymosphaeria</taxon>
    </lineage>
</organism>
<protein>
    <submittedName>
        <fullName evidence="1">Uncharacterized protein</fullName>
    </submittedName>
</protein>
<evidence type="ECO:0000313" key="1">
    <source>
        <dbReference type="EMBL" id="KAJ4357438.1"/>
    </source>
</evidence>
<comment type="caution">
    <text evidence="1">The sequence shown here is derived from an EMBL/GenBank/DDBJ whole genome shotgun (WGS) entry which is preliminary data.</text>
</comment>
<keyword evidence="2" id="KW-1185">Reference proteome</keyword>
<dbReference type="RefSeq" id="XP_056074297.1">
    <property type="nucleotide sequence ID" value="XM_056210824.1"/>
</dbReference>
<reference evidence="1" key="1">
    <citation type="submission" date="2022-10" db="EMBL/GenBank/DDBJ databases">
        <title>Tapping the CABI collections for fungal endophytes: first genome assemblies for Collariella, Neodidymelliopsis, Ascochyta clinopodiicola, Didymella pomorum, Didymosphaeria variabile, Neocosmospora piperis and Neocucurbitaria cava.</title>
        <authorList>
            <person name="Hill R."/>
        </authorList>
    </citation>
    <scope>NUCLEOTIDE SEQUENCE</scope>
    <source>
        <strain evidence="1">IMI 356815</strain>
    </source>
</reference>
<dbReference type="EMBL" id="JAPEUX010000002">
    <property type="protein sequence ID" value="KAJ4357438.1"/>
    <property type="molecule type" value="Genomic_DNA"/>
</dbReference>
<name>A0A9W8XTB8_9PLEO</name>
<sequence>MEFPTTPPYLKGTAEVYAMANFQADTPISPAPSSPEKQSSAARVPTFSIPADLTQAAVEASPQLKRLQQDLLVLTSFVDNSSLTWRPSWFSDDSSYQSVFWTLHNPPHVVTEEMPKEAVYGKQALWRAGVMTRRMRKEGDREPLWMKTQAQWERYCDMYGIPYDFLCEDQIRLLRLGLPRSNDGQLCGK</sequence>
<dbReference type="GeneID" id="80905543"/>
<dbReference type="OrthoDB" id="3932216at2759"/>
<dbReference type="AlphaFoldDB" id="A0A9W8XTB8"/>
<dbReference type="Proteomes" id="UP001140513">
    <property type="component" value="Unassembled WGS sequence"/>
</dbReference>
<evidence type="ECO:0000313" key="2">
    <source>
        <dbReference type="Proteomes" id="UP001140513"/>
    </source>
</evidence>
<proteinExistence type="predicted"/>
<accession>A0A9W8XTB8</accession>
<gene>
    <name evidence="1" type="ORF">N0V89_002013</name>
</gene>